<reference evidence="3" key="1">
    <citation type="submission" date="2022-11" db="UniProtKB">
        <authorList>
            <consortium name="WormBaseParasite"/>
        </authorList>
    </citation>
    <scope>IDENTIFICATION</scope>
</reference>
<proteinExistence type="predicted"/>
<organism evidence="2 3">
    <name type="scientific">Panagrolaimus superbus</name>
    <dbReference type="NCBI Taxonomy" id="310955"/>
    <lineage>
        <taxon>Eukaryota</taxon>
        <taxon>Metazoa</taxon>
        <taxon>Ecdysozoa</taxon>
        <taxon>Nematoda</taxon>
        <taxon>Chromadorea</taxon>
        <taxon>Rhabditida</taxon>
        <taxon>Tylenchina</taxon>
        <taxon>Panagrolaimomorpha</taxon>
        <taxon>Panagrolaimoidea</taxon>
        <taxon>Panagrolaimidae</taxon>
        <taxon>Panagrolaimus</taxon>
    </lineage>
</organism>
<feature type="compositionally biased region" description="Basic and acidic residues" evidence="1">
    <location>
        <begin position="88"/>
        <end position="100"/>
    </location>
</feature>
<sequence length="143" mass="16104">MRKKTWFSNKAANVLSIKGGTQNSKKSLKHVSNSPIASPTPVKKSSDENGNFSADKINNNEKPGKSTEKLSKEGGKKTCGKDDDEDSFESHKPIIREAKRTEEIKKRGYVDQKRKDYKTLRNDLMSSDFDKSLGLPEIEDKKK</sequence>
<feature type="region of interest" description="Disordered" evidence="1">
    <location>
        <begin position="17"/>
        <end position="100"/>
    </location>
</feature>
<dbReference type="AlphaFoldDB" id="A0A914XVP3"/>
<feature type="compositionally biased region" description="Polar residues" evidence="1">
    <location>
        <begin position="48"/>
        <end position="57"/>
    </location>
</feature>
<name>A0A914XVP3_9BILA</name>
<evidence type="ECO:0000313" key="2">
    <source>
        <dbReference type="Proteomes" id="UP000887577"/>
    </source>
</evidence>
<accession>A0A914XVP3</accession>
<keyword evidence="2" id="KW-1185">Reference proteome</keyword>
<dbReference type="Proteomes" id="UP000887577">
    <property type="component" value="Unplaced"/>
</dbReference>
<feature type="compositionally biased region" description="Polar residues" evidence="1">
    <location>
        <begin position="19"/>
        <end position="37"/>
    </location>
</feature>
<evidence type="ECO:0000313" key="3">
    <source>
        <dbReference type="WBParaSite" id="PSU_v2.g12004.t1"/>
    </source>
</evidence>
<feature type="compositionally biased region" description="Basic and acidic residues" evidence="1">
    <location>
        <begin position="58"/>
        <end position="81"/>
    </location>
</feature>
<evidence type="ECO:0000256" key="1">
    <source>
        <dbReference type="SAM" id="MobiDB-lite"/>
    </source>
</evidence>
<dbReference type="WBParaSite" id="PSU_v2.g12004.t1">
    <property type="protein sequence ID" value="PSU_v2.g12004.t1"/>
    <property type="gene ID" value="PSU_v2.g12004"/>
</dbReference>
<protein>
    <submittedName>
        <fullName evidence="3">Uncharacterized protein</fullName>
    </submittedName>
</protein>